<evidence type="ECO:0000313" key="1">
    <source>
        <dbReference type="EMBL" id="TSC97193.1"/>
    </source>
</evidence>
<feature type="non-terminal residue" evidence="1">
    <location>
        <position position="1"/>
    </location>
</feature>
<keyword evidence="1" id="KW-0418">Kinase</keyword>
<sequence length="47" mass="5222">SVYPEVTEMLVKAGITSISVTPDVAIATRKLIASVEKRMLLDHLRRI</sequence>
<organism evidence="1 2">
    <name type="scientific">Candidatus Berkelbacteria bacterium Licking1014_2</name>
    <dbReference type="NCBI Taxonomy" id="2017146"/>
    <lineage>
        <taxon>Bacteria</taxon>
        <taxon>Candidatus Berkelbacteria</taxon>
    </lineage>
</organism>
<dbReference type="AlphaFoldDB" id="A0A554LWF8"/>
<protein>
    <submittedName>
        <fullName evidence="1">Pyruvate, water dikinase</fullName>
    </submittedName>
</protein>
<accession>A0A554LWF8</accession>
<keyword evidence="1" id="KW-0808">Transferase</keyword>
<evidence type="ECO:0000313" key="2">
    <source>
        <dbReference type="Proteomes" id="UP000318711"/>
    </source>
</evidence>
<name>A0A554LWF8_9BACT</name>
<keyword evidence="1" id="KW-0670">Pyruvate</keyword>
<comment type="caution">
    <text evidence="1">The sequence shown here is derived from an EMBL/GenBank/DDBJ whole genome shotgun (WGS) entry which is preliminary data.</text>
</comment>
<dbReference type="Proteomes" id="UP000318711">
    <property type="component" value="Unassembled WGS sequence"/>
</dbReference>
<dbReference type="EMBL" id="VMGL01000009">
    <property type="protein sequence ID" value="TSC97193.1"/>
    <property type="molecule type" value="Genomic_DNA"/>
</dbReference>
<gene>
    <name evidence="1" type="ORF">CEN88_121</name>
</gene>
<reference evidence="1 2" key="1">
    <citation type="submission" date="2017-07" db="EMBL/GenBank/DDBJ databases">
        <title>Mechanisms for carbon and nitrogen cycling indicate functional differentiation within the Candidate Phyla Radiation.</title>
        <authorList>
            <person name="Danczak R.E."/>
            <person name="Johnston M.D."/>
            <person name="Kenah C."/>
            <person name="Slattery M."/>
            <person name="Wrighton K.C."/>
            <person name="Wilkins M.J."/>
        </authorList>
    </citation>
    <scope>NUCLEOTIDE SEQUENCE [LARGE SCALE GENOMIC DNA]</scope>
    <source>
        <strain evidence="1">Licking1014_2</strain>
    </source>
</reference>
<proteinExistence type="predicted"/>
<dbReference type="GO" id="GO:0016301">
    <property type="term" value="F:kinase activity"/>
    <property type="evidence" value="ECO:0007669"/>
    <property type="project" value="UniProtKB-KW"/>
</dbReference>